<organism evidence="10 11">
    <name type="scientific">Pseudonocardia adelaidensis</name>
    <dbReference type="NCBI Taxonomy" id="648754"/>
    <lineage>
        <taxon>Bacteria</taxon>
        <taxon>Bacillati</taxon>
        <taxon>Actinomycetota</taxon>
        <taxon>Actinomycetes</taxon>
        <taxon>Pseudonocardiales</taxon>
        <taxon>Pseudonocardiaceae</taxon>
        <taxon>Pseudonocardia</taxon>
    </lineage>
</organism>
<dbReference type="Gene3D" id="1.10.540.10">
    <property type="entry name" value="Acyl-CoA dehydrogenase/oxidase, N-terminal domain"/>
    <property type="match status" value="1"/>
</dbReference>
<keyword evidence="4 6" id="KW-0274">FAD</keyword>
<evidence type="ECO:0000259" key="9">
    <source>
        <dbReference type="Pfam" id="PF02771"/>
    </source>
</evidence>
<evidence type="ECO:0000256" key="4">
    <source>
        <dbReference type="ARBA" id="ARBA00022827"/>
    </source>
</evidence>
<dbReference type="InterPro" id="IPR006091">
    <property type="entry name" value="Acyl-CoA_Oxase/DH_mid-dom"/>
</dbReference>
<evidence type="ECO:0000313" key="10">
    <source>
        <dbReference type="EMBL" id="GAA5111049.1"/>
    </source>
</evidence>
<dbReference type="InterPro" id="IPR036250">
    <property type="entry name" value="AcylCo_DH-like_C"/>
</dbReference>
<dbReference type="Proteomes" id="UP001500804">
    <property type="component" value="Unassembled WGS sequence"/>
</dbReference>
<dbReference type="EMBL" id="BAABJO010000001">
    <property type="protein sequence ID" value="GAA5111049.1"/>
    <property type="molecule type" value="Genomic_DNA"/>
</dbReference>
<feature type="domain" description="Acyl-CoA dehydrogenase/oxidase C-terminal" evidence="7">
    <location>
        <begin position="226"/>
        <end position="369"/>
    </location>
</feature>
<evidence type="ECO:0000256" key="5">
    <source>
        <dbReference type="ARBA" id="ARBA00023002"/>
    </source>
</evidence>
<protein>
    <submittedName>
        <fullName evidence="10">Acyl-CoA dehydrogenase family protein</fullName>
    </submittedName>
</protein>
<keyword evidence="11" id="KW-1185">Reference proteome</keyword>
<dbReference type="Pfam" id="PF02770">
    <property type="entry name" value="Acyl-CoA_dh_M"/>
    <property type="match status" value="1"/>
</dbReference>
<gene>
    <name evidence="10" type="ORF">GCM10023320_03470</name>
</gene>
<feature type="domain" description="Acyl-CoA oxidase/dehydrogenase middle" evidence="8">
    <location>
        <begin position="124"/>
        <end position="194"/>
    </location>
</feature>
<comment type="cofactor">
    <cofactor evidence="1 6">
        <name>FAD</name>
        <dbReference type="ChEBI" id="CHEBI:57692"/>
    </cofactor>
</comment>
<dbReference type="SUPFAM" id="SSF56645">
    <property type="entry name" value="Acyl-CoA dehydrogenase NM domain-like"/>
    <property type="match status" value="1"/>
</dbReference>
<evidence type="ECO:0000256" key="1">
    <source>
        <dbReference type="ARBA" id="ARBA00001974"/>
    </source>
</evidence>
<keyword evidence="5 6" id="KW-0560">Oxidoreductase</keyword>
<dbReference type="SUPFAM" id="SSF47203">
    <property type="entry name" value="Acyl-CoA dehydrogenase C-terminal domain-like"/>
    <property type="match status" value="1"/>
</dbReference>
<dbReference type="InterPro" id="IPR009075">
    <property type="entry name" value="AcylCo_DH/oxidase_C"/>
</dbReference>
<sequence length="371" mass="38854">MQLVFDTEQEDLRRAVRRFLENEVPLSAVRTLMDTPDAHDPAIWRRMAEELGLQGLLVPEEHGGSGAGFVELAVVSEEMGRAVLPGPFLSTAVLAVSAVLDAGDDEAAKDLLPGIADGSTIATLAVTEAAGRWELEATEATAQASGQGWALHGVKDFVPDGVLAGLLLVVARTDAGLSLFAVDGTAAGVTRTARPTLDQTRPLARIELDGAPARLVGTDGAAGDTVARTLEKAAVALALEQVGGAQAALDMAVAYAKQRVQFGRVIGSFQAIKHKAADVMLKVESARAAAYYGAWAVAAASDEVPAVASLAKAYCSDAYFAAAAENIQIHGGIGFTWEHDAHLHLKRAEATRLWLGDPSWHRARLADAIGV</sequence>
<dbReference type="Gene3D" id="2.40.110.10">
    <property type="entry name" value="Butyryl-CoA Dehydrogenase, subunit A, domain 2"/>
    <property type="match status" value="1"/>
</dbReference>
<proteinExistence type="inferred from homology"/>
<keyword evidence="3 6" id="KW-0285">Flavoprotein</keyword>
<feature type="domain" description="Acyl-CoA dehydrogenase/oxidase N-terminal" evidence="9">
    <location>
        <begin position="7"/>
        <end position="118"/>
    </location>
</feature>
<dbReference type="InterPro" id="IPR009100">
    <property type="entry name" value="AcylCoA_DH/oxidase_NM_dom_sf"/>
</dbReference>
<comment type="similarity">
    <text evidence="2 6">Belongs to the acyl-CoA dehydrogenase family.</text>
</comment>
<accession>A0ABP9N7K0</accession>
<dbReference type="PANTHER" id="PTHR43884">
    <property type="entry name" value="ACYL-COA DEHYDROGENASE"/>
    <property type="match status" value="1"/>
</dbReference>
<comment type="caution">
    <text evidence="10">The sequence shown here is derived from an EMBL/GenBank/DDBJ whole genome shotgun (WGS) entry which is preliminary data.</text>
</comment>
<evidence type="ECO:0000256" key="3">
    <source>
        <dbReference type="ARBA" id="ARBA00022630"/>
    </source>
</evidence>
<dbReference type="InterPro" id="IPR046373">
    <property type="entry name" value="Acyl-CoA_Oxase/DH_mid-dom_sf"/>
</dbReference>
<dbReference type="InterPro" id="IPR013786">
    <property type="entry name" value="AcylCoA_DH/ox_N"/>
</dbReference>
<evidence type="ECO:0000313" key="11">
    <source>
        <dbReference type="Proteomes" id="UP001500804"/>
    </source>
</evidence>
<dbReference type="Pfam" id="PF02771">
    <property type="entry name" value="Acyl-CoA_dh_N"/>
    <property type="match status" value="1"/>
</dbReference>
<name>A0ABP9N7K0_9PSEU</name>
<dbReference type="Pfam" id="PF00441">
    <property type="entry name" value="Acyl-CoA_dh_1"/>
    <property type="match status" value="1"/>
</dbReference>
<dbReference type="Gene3D" id="1.20.140.10">
    <property type="entry name" value="Butyryl-CoA Dehydrogenase, subunit A, domain 3"/>
    <property type="match status" value="1"/>
</dbReference>
<evidence type="ECO:0000259" key="8">
    <source>
        <dbReference type="Pfam" id="PF02770"/>
    </source>
</evidence>
<dbReference type="PANTHER" id="PTHR43884:SF20">
    <property type="entry name" value="ACYL-COA DEHYDROGENASE FADE28"/>
    <property type="match status" value="1"/>
</dbReference>
<dbReference type="RefSeq" id="WP_345602737.1">
    <property type="nucleotide sequence ID" value="NZ_BAABJO010000001.1"/>
</dbReference>
<reference evidence="11" key="1">
    <citation type="journal article" date="2019" name="Int. J. Syst. Evol. Microbiol.">
        <title>The Global Catalogue of Microorganisms (GCM) 10K type strain sequencing project: providing services to taxonomists for standard genome sequencing and annotation.</title>
        <authorList>
            <consortium name="The Broad Institute Genomics Platform"/>
            <consortium name="The Broad Institute Genome Sequencing Center for Infectious Disease"/>
            <person name="Wu L."/>
            <person name="Ma J."/>
        </authorList>
    </citation>
    <scope>NUCLEOTIDE SEQUENCE [LARGE SCALE GENOMIC DNA]</scope>
    <source>
        <strain evidence="11">JCM 18302</strain>
    </source>
</reference>
<evidence type="ECO:0000256" key="6">
    <source>
        <dbReference type="RuleBase" id="RU362125"/>
    </source>
</evidence>
<evidence type="ECO:0000259" key="7">
    <source>
        <dbReference type="Pfam" id="PF00441"/>
    </source>
</evidence>
<evidence type="ECO:0000256" key="2">
    <source>
        <dbReference type="ARBA" id="ARBA00009347"/>
    </source>
</evidence>
<dbReference type="InterPro" id="IPR037069">
    <property type="entry name" value="AcylCoA_DH/ox_N_sf"/>
</dbReference>
<dbReference type="CDD" id="cd00567">
    <property type="entry name" value="ACAD"/>
    <property type="match status" value="1"/>
</dbReference>